<dbReference type="GO" id="GO:0016747">
    <property type="term" value="F:acyltransferase activity, transferring groups other than amino-acyl groups"/>
    <property type="evidence" value="ECO:0007669"/>
    <property type="project" value="InterPro"/>
</dbReference>
<reference evidence="3" key="1">
    <citation type="submission" date="2015-11" db="EMBL/GenBank/DDBJ databases">
        <authorList>
            <person name="Varghese N."/>
        </authorList>
    </citation>
    <scope>NUCLEOTIDE SEQUENCE [LARGE SCALE GENOMIC DNA]</scope>
    <source>
        <strain evidence="3">DSM 45899</strain>
    </source>
</reference>
<dbReference type="PROSITE" id="PS51186">
    <property type="entry name" value="GNAT"/>
    <property type="match status" value="1"/>
</dbReference>
<dbReference type="Pfam" id="PF00583">
    <property type="entry name" value="Acetyltransf_1"/>
    <property type="match status" value="1"/>
</dbReference>
<dbReference type="InterPro" id="IPR000182">
    <property type="entry name" value="GNAT_dom"/>
</dbReference>
<evidence type="ECO:0000259" key="1">
    <source>
        <dbReference type="PROSITE" id="PS51186"/>
    </source>
</evidence>
<accession>A0A0S4QDK4</accession>
<organism evidence="2 3">
    <name type="scientific">Parafrankia irregularis</name>
    <dbReference type="NCBI Taxonomy" id="795642"/>
    <lineage>
        <taxon>Bacteria</taxon>
        <taxon>Bacillati</taxon>
        <taxon>Actinomycetota</taxon>
        <taxon>Actinomycetes</taxon>
        <taxon>Frankiales</taxon>
        <taxon>Frankiaceae</taxon>
        <taxon>Parafrankia</taxon>
    </lineage>
</organism>
<dbReference type="AlphaFoldDB" id="A0A0S4QDK4"/>
<protein>
    <submittedName>
        <fullName evidence="2">Acetyltransferase (GNAT) family protein</fullName>
    </submittedName>
</protein>
<dbReference type="InterPro" id="IPR016181">
    <property type="entry name" value="Acyl_CoA_acyltransferase"/>
</dbReference>
<proteinExistence type="predicted"/>
<dbReference type="SUPFAM" id="SSF55729">
    <property type="entry name" value="Acyl-CoA N-acyltransferases (Nat)"/>
    <property type="match status" value="1"/>
</dbReference>
<dbReference type="CDD" id="cd04301">
    <property type="entry name" value="NAT_SF"/>
    <property type="match status" value="1"/>
</dbReference>
<dbReference type="Gene3D" id="3.40.630.30">
    <property type="match status" value="1"/>
</dbReference>
<evidence type="ECO:0000313" key="3">
    <source>
        <dbReference type="Proteomes" id="UP000198802"/>
    </source>
</evidence>
<dbReference type="EMBL" id="FAOZ01000001">
    <property type="protein sequence ID" value="CUU53627.1"/>
    <property type="molecule type" value="Genomic_DNA"/>
</dbReference>
<feature type="domain" description="N-acetyltransferase" evidence="1">
    <location>
        <begin position="1"/>
        <end position="153"/>
    </location>
</feature>
<dbReference type="Proteomes" id="UP000198802">
    <property type="component" value="Unassembled WGS sequence"/>
</dbReference>
<evidence type="ECO:0000313" key="2">
    <source>
        <dbReference type="EMBL" id="CUU53627.1"/>
    </source>
</evidence>
<keyword evidence="3" id="KW-1185">Reference proteome</keyword>
<gene>
    <name evidence="2" type="ORF">Ga0074812_101125</name>
</gene>
<name>A0A0S4QDK4_9ACTN</name>
<sequence length="190" mass="21369">MERIYLEAFPAGERMPFEEIVRDVNEGVRIAYVALDEGTALGFASAYLLRSVRMFYLEYLAIDERYRGGGFGGDLWYHICTDARHHRGVTAIVLEVEDPDEPDIDPGTTAARQRRICFYENRGARRLPTANFRVPLLQGDGEQPMLLMWAPAAQPDPPTGDELTNLVRALYEEGYDLPPDHPLVIATAGK</sequence>
<keyword evidence="2" id="KW-0808">Transferase</keyword>